<evidence type="ECO:0000256" key="1">
    <source>
        <dbReference type="SAM" id="Phobius"/>
    </source>
</evidence>
<evidence type="ECO:0000313" key="2">
    <source>
        <dbReference type="EMBL" id="QLY89738.1"/>
    </source>
</evidence>
<sequence length="30" mass="3375">MPHVAPTSWVLLYLSITLIIMTLSSINSWS</sequence>
<name>A0A7D6WF37_9ANNE</name>
<organism evidence="2">
    <name type="scientific">Lumbriculus variegatus</name>
    <dbReference type="NCBI Taxonomy" id="61662"/>
    <lineage>
        <taxon>Eukaryota</taxon>
        <taxon>Metazoa</taxon>
        <taxon>Spiralia</taxon>
        <taxon>Lophotrochozoa</taxon>
        <taxon>Annelida</taxon>
        <taxon>Clitellata</taxon>
        <taxon>Oligochaeta</taxon>
        <taxon>Lumbriculida</taxon>
        <taxon>Lumbriculidae</taxon>
        <taxon>Lumbriculus</taxon>
    </lineage>
</organism>
<keyword evidence="1" id="KW-0472">Membrane</keyword>
<reference evidence="2" key="1">
    <citation type="submission" date="2020-06" db="EMBL/GenBank/DDBJ databases">
        <title>DNAmark Project.</title>
        <authorList>
            <person name="Leerhoei F."/>
        </authorList>
    </citation>
    <scope>NUCLEOTIDE SEQUENCE</scope>
    <source>
        <strain evidence="2">DM1288</strain>
    </source>
</reference>
<protein>
    <submittedName>
        <fullName evidence="2">ATP synthase F0 subunit 8</fullName>
    </submittedName>
</protein>
<dbReference type="EMBL" id="MT628551">
    <property type="protein sequence ID" value="QLY89738.1"/>
    <property type="molecule type" value="Genomic_DNA"/>
</dbReference>
<dbReference type="AlphaFoldDB" id="A0A7D6WF37"/>
<geneLocation type="mitochondrion" evidence="2"/>
<keyword evidence="1" id="KW-1133">Transmembrane helix</keyword>
<accession>A0A7D6WF37</accession>
<gene>
    <name evidence="2" type="primary">ATP8</name>
</gene>
<feature type="transmembrane region" description="Helical" evidence="1">
    <location>
        <begin position="6"/>
        <end position="26"/>
    </location>
</feature>
<keyword evidence="1" id="KW-0812">Transmembrane</keyword>
<proteinExistence type="predicted"/>
<keyword evidence="2" id="KW-0496">Mitochondrion</keyword>